<sequence length="520" mass="58943">MKRLSATPSGSRSTGSGNESAPLGSHNGISTNSRIYDSHNKYYVKPLSSRRFLTSHSVLLCVTSFVLGMIVRNNMVFVDTTKESVYPSQRAPGITIRRNSVVSQSSAETLPLSSENAAFAAIRDRAITHQQHCDSIGLSEAEDFQKLQLNNHTAHLPQSGIIQAIDNYVPDKEAYSYECELPPETECDETQFTVIFMAYNPDRLDKLLDQIKKMLTHPEFKPLVAECLIVWNGERHVDETPLGKELVNFGKSHALRISYPLKAGFPNDLMNRYHPRLEVKTKSIMYYDDDGPFYSFKATLAGFELWKRNSNAQIGAMARKLDLGERATDESKAILNGPGDRFFVSQCPKDELDYNYREFANFGARMVLPSGSFLHSDYLCFLWHPIFEEIRQYVKEHPVHPDDASVSILISQLAGRAPKVYPRREPKKQESQEMENGRRRLMEGIDWDRKGGHGQKMNWGRLRGDAANSLARYFGSINSGSIGWCYGTEWQKGENCKPEFPRIGMLPWLKADHTPRDTCP</sequence>
<protein>
    <submittedName>
        <fullName evidence="7">Glycosyl transferase family 64 protein</fullName>
    </submittedName>
</protein>
<evidence type="ECO:0000256" key="1">
    <source>
        <dbReference type="ARBA" id="ARBA00004370"/>
    </source>
</evidence>
<dbReference type="InterPro" id="IPR015338">
    <property type="entry name" value="GT64_dom"/>
</dbReference>
<dbReference type="InterPro" id="IPR004263">
    <property type="entry name" value="Exostosin"/>
</dbReference>
<dbReference type="Pfam" id="PF09258">
    <property type="entry name" value="Glyco_transf_64"/>
    <property type="match status" value="1"/>
</dbReference>
<feature type="region of interest" description="Disordered" evidence="5">
    <location>
        <begin position="1"/>
        <end position="32"/>
    </location>
</feature>
<feature type="compositionally biased region" description="Polar residues" evidence="5">
    <location>
        <begin position="1"/>
        <end position="19"/>
    </location>
</feature>
<feature type="domain" description="Glycosyl transferase 64" evidence="6">
    <location>
        <begin position="192"/>
        <end position="435"/>
    </location>
</feature>
<dbReference type="AlphaFoldDB" id="A0A9K3KLY0"/>
<keyword evidence="3" id="KW-0472">Membrane</keyword>
<keyword evidence="4" id="KW-1015">Disulfide bond</keyword>
<name>A0A9K3KLY0_9STRA</name>
<comment type="caution">
    <text evidence="7">The sequence shown here is derived from an EMBL/GenBank/DDBJ whole genome shotgun (WGS) entry which is preliminary data.</text>
</comment>
<evidence type="ECO:0000256" key="4">
    <source>
        <dbReference type="ARBA" id="ARBA00023157"/>
    </source>
</evidence>
<comment type="subcellular location">
    <subcellularLocation>
        <location evidence="1">Membrane</location>
    </subcellularLocation>
</comment>
<gene>
    <name evidence="7" type="ORF">IV203_032921</name>
</gene>
<evidence type="ECO:0000256" key="2">
    <source>
        <dbReference type="ARBA" id="ARBA00022679"/>
    </source>
</evidence>
<organism evidence="7 8">
    <name type="scientific">Nitzschia inconspicua</name>
    <dbReference type="NCBI Taxonomy" id="303405"/>
    <lineage>
        <taxon>Eukaryota</taxon>
        <taxon>Sar</taxon>
        <taxon>Stramenopiles</taxon>
        <taxon>Ochrophyta</taxon>
        <taxon>Bacillariophyta</taxon>
        <taxon>Bacillariophyceae</taxon>
        <taxon>Bacillariophycidae</taxon>
        <taxon>Bacillariales</taxon>
        <taxon>Bacillariaceae</taxon>
        <taxon>Nitzschia</taxon>
    </lineage>
</organism>
<reference evidence="7" key="2">
    <citation type="submission" date="2021-04" db="EMBL/GenBank/DDBJ databases">
        <authorList>
            <person name="Podell S."/>
        </authorList>
    </citation>
    <scope>NUCLEOTIDE SEQUENCE</scope>
    <source>
        <strain evidence="7">Hildebrandi</strain>
    </source>
</reference>
<evidence type="ECO:0000313" key="8">
    <source>
        <dbReference type="Proteomes" id="UP000693970"/>
    </source>
</evidence>
<dbReference type="PANTHER" id="PTHR48261:SF2">
    <property type="entry name" value="ACETYLGLUCOSAMINYLTRANSFERASE"/>
    <property type="match status" value="1"/>
</dbReference>
<evidence type="ECO:0000259" key="6">
    <source>
        <dbReference type="Pfam" id="PF09258"/>
    </source>
</evidence>
<dbReference type="GO" id="GO:0016757">
    <property type="term" value="F:glycosyltransferase activity"/>
    <property type="evidence" value="ECO:0007669"/>
    <property type="project" value="InterPro"/>
</dbReference>
<dbReference type="Proteomes" id="UP000693970">
    <property type="component" value="Unassembled WGS sequence"/>
</dbReference>
<dbReference type="PANTHER" id="PTHR48261">
    <property type="entry name" value="ACETYLGLUCOSAMINYLTRANSFERASE"/>
    <property type="match status" value="1"/>
</dbReference>
<reference evidence="7" key="1">
    <citation type="journal article" date="2021" name="Sci. Rep.">
        <title>Diploid genomic architecture of Nitzschia inconspicua, an elite biomass production diatom.</title>
        <authorList>
            <person name="Oliver A."/>
            <person name="Podell S."/>
            <person name="Pinowska A."/>
            <person name="Traller J.C."/>
            <person name="Smith S.R."/>
            <person name="McClure R."/>
            <person name="Beliaev A."/>
            <person name="Bohutskyi P."/>
            <person name="Hill E.A."/>
            <person name="Rabines A."/>
            <person name="Zheng H."/>
            <person name="Allen L.Z."/>
            <person name="Kuo A."/>
            <person name="Grigoriev I.V."/>
            <person name="Allen A.E."/>
            <person name="Hazlebeck D."/>
            <person name="Allen E.E."/>
        </authorList>
    </citation>
    <scope>NUCLEOTIDE SEQUENCE</scope>
    <source>
        <strain evidence="7">Hildebrandi</strain>
    </source>
</reference>
<evidence type="ECO:0000256" key="3">
    <source>
        <dbReference type="ARBA" id="ARBA00023136"/>
    </source>
</evidence>
<evidence type="ECO:0000256" key="5">
    <source>
        <dbReference type="SAM" id="MobiDB-lite"/>
    </source>
</evidence>
<evidence type="ECO:0000313" key="7">
    <source>
        <dbReference type="EMBL" id="KAG7345390.1"/>
    </source>
</evidence>
<dbReference type="EMBL" id="JAGRRH010000022">
    <property type="protein sequence ID" value="KAG7345390.1"/>
    <property type="molecule type" value="Genomic_DNA"/>
</dbReference>
<keyword evidence="2 7" id="KW-0808">Transferase</keyword>
<accession>A0A9K3KLY0</accession>
<proteinExistence type="predicted"/>
<keyword evidence="8" id="KW-1185">Reference proteome</keyword>
<dbReference type="GO" id="GO:0016020">
    <property type="term" value="C:membrane"/>
    <property type="evidence" value="ECO:0007669"/>
    <property type="project" value="UniProtKB-SubCell"/>
</dbReference>
<dbReference type="OrthoDB" id="42119at2759"/>